<evidence type="ECO:0000256" key="1">
    <source>
        <dbReference type="ARBA" id="ARBA00004236"/>
    </source>
</evidence>
<protein>
    <submittedName>
        <fullName evidence="11">Sugar transferase</fullName>
    </submittedName>
</protein>
<evidence type="ECO:0000256" key="3">
    <source>
        <dbReference type="ARBA" id="ARBA00022475"/>
    </source>
</evidence>
<feature type="domain" description="Bacterial sugar transferase" evidence="10">
    <location>
        <begin position="33"/>
        <end position="221"/>
    </location>
</feature>
<proteinExistence type="inferred from homology"/>
<comment type="subcellular location">
    <subcellularLocation>
        <location evidence="1">Cell membrane</location>
    </subcellularLocation>
</comment>
<keyword evidence="3" id="KW-1003">Cell membrane</keyword>
<keyword evidence="12" id="KW-1185">Reference proteome</keyword>
<name>A0ABW3Z2E0_MYCRA</name>
<accession>A0ABW3Z2E0</accession>
<evidence type="ECO:0000259" key="10">
    <source>
        <dbReference type="Pfam" id="PF02397"/>
    </source>
</evidence>
<evidence type="ECO:0000313" key="11">
    <source>
        <dbReference type="EMBL" id="MFD1330332.1"/>
    </source>
</evidence>
<comment type="similarity">
    <text evidence="2">Belongs to the bacterial sugar transferase family.</text>
</comment>
<keyword evidence="7 9" id="KW-0472">Membrane</keyword>
<dbReference type="Proteomes" id="UP001597173">
    <property type="component" value="Unassembled WGS sequence"/>
</dbReference>
<evidence type="ECO:0000256" key="6">
    <source>
        <dbReference type="ARBA" id="ARBA00022989"/>
    </source>
</evidence>
<evidence type="ECO:0000256" key="5">
    <source>
        <dbReference type="ARBA" id="ARBA00022692"/>
    </source>
</evidence>
<dbReference type="PANTHER" id="PTHR30576">
    <property type="entry name" value="COLANIC BIOSYNTHESIS UDP-GLUCOSE LIPID CARRIER TRANSFERASE"/>
    <property type="match status" value="1"/>
</dbReference>
<keyword evidence="5 9" id="KW-0812">Transmembrane</keyword>
<dbReference type="EMBL" id="JBHTNF010000023">
    <property type="protein sequence ID" value="MFD1330332.1"/>
    <property type="molecule type" value="Genomic_DNA"/>
</dbReference>
<gene>
    <name evidence="11" type="ORF">ACFQ33_20800</name>
</gene>
<evidence type="ECO:0000256" key="7">
    <source>
        <dbReference type="ARBA" id="ARBA00023136"/>
    </source>
</evidence>
<evidence type="ECO:0000256" key="8">
    <source>
        <dbReference type="ARBA" id="ARBA00023169"/>
    </source>
</evidence>
<dbReference type="RefSeq" id="WP_374841347.1">
    <property type="nucleotide sequence ID" value="NZ_JBHEEW010000026.1"/>
</dbReference>
<dbReference type="Pfam" id="PF02397">
    <property type="entry name" value="Bac_transf"/>
    <property type="match status" value="1"/>
</dbReference>
<sequence length="226" mass="25876">MPKDYLPYALRFTAQTLPQQPAVGSRSVYPAVKRLFDVFVTLAIAPFALTVVALAALLIRLDGEKAFFRQPRVGKDGRVFDLWKLRTMVPQADAKLREHLARDAAARLEWEHSQKLKVDPRITRIGKYLRKYSIDELPQLWNVLRGDMSLVGPRPMLPEQRTQYPGTAYFQMRPGLTGLWQISVRNGCSFAERAVHDTRYFAMMSFGTDLWILWRTPLVVIQGTGL</sequence>
<evidence type="ECO:0000256" key="4">
    <source>
        <dbReference type="ARBA" id="ARBA00022679"/>
    </source>
</evidence>
<feature type="transmembrane region" description="Helical" evidence="9">
    <location>
        <begin position="38"/>
        <end position="59"/>
    </location>
</feature>
<dbReference type="PANTHER" id="PTHR30576:SF4">
    <property type="entry name" value="UNDECAPRENYL-PHOSPHATE GALACTOSE PHOSPHOTRANSFERASE"/>
    <property type="match status" value="1"/>
</dbReference>
<comment type="caution">
    <text evidence="11">The sequence shown here is derived from an EMBL/GenBank/DDBJ whole genome shotgun (WGS) entry which is preliminary data.</text>
</comment>
<dbReference type="InterPro" id="IPR003362">
    <property type="entry name" value="Bact_transf"/>
</dbReference>
<evidence type="ECO:0000256" key="2">
    <source>
        <dbReference type="ARBA" id="ARBA00006464"/>
    </source>
</evidence>
<keyword evidence="8" id="KW-0270">Exopolysaccharide synthesis</keyword>
<dbReference type="GO" id="GO:0016740">
    <property type="term" value="F:transferase activity"/>
    <property type="evidence" value="ECO:0007669"/>
    <property type="project" value="UniProtKB-KW"/>
</dbReference>
<keyword evidence="4 11" id="KW-0808">Transferase</keyword>
<evidence type="ECO:0000256" key="9">
    <source>
        <dbReference type="SAM" id="Phobius"/>
    </source>
</evidence>
<keyword evidence="6 9" id="KW-1133">Transmembrane helix</keyword>
<evidence type="ECO:0000313" key="12">
    <source>
        <dbReference type="Proteomes" id="UP001597173"/>
    </source>
</evidence>
<organism evidence="11 12">
    <name type="scientific">Mycoplana ramosa</name>
    <name type="common">Mycoplana bullata</name>
    <dbReference type="NCBI Taxonomy" id="40837"/>
    <lineage>
        <taxon>Bacteria</taxon>
        <taxon>Pseudomonadati</taxon>
        <taxon>Pseudomonadota</taxon>
        <taxon>Alphaproteobacteria</taxon>
        <taxon>Hyphomicrobiales</taxon>
        <taxon>Rhizobiaceae</taxon>
        <taxon>Mycoplana</taxon>
    </lineage>
</organism>
<reference evidence="12" key="1">
    <citation type="journal article" date="2019" name="Int. J. Syst. Evol. Microbiol.">
        <title>The Global Catalogue of Microorganisms (GCM) 10K type strain sequencing project: providing services to taxonomists for standard genome sequencing and annotation.</title>
        <authorList>
            <consortium name="The Broad Institute Genomics Platform"/>
            <consortium name="The Broad Institute Genome Sequencing Center for Infectious Disease"/>
            <person name="Wu L."/>
            <person name="Ma J."/>
        </authorList>
    </citation>
    <scope>NUCLEOTIDE SEQUENCE [LARGE SCALE GENOMIC DNA]</scope>
    <source>
        <strain evidence="12">CCUG 55609</strain>
    </source>
</reference>